<dbReference type="Pfam" id="PF02779">
    <property type="entry name" value="Transket_pyr"/>
    <property type="match status" value="1"/>
</dbReference>
<gene>
    <name evidence="5" type="ORF">DRJ04_05245</name>
</gene>
<proteinExistence type="predicted"/>
<name>A0A662DAW9_UNCAE</name>
<evidence type="ECO:0000256" key="3">
    <source>
        <dbReference type="ARBA" id="ARBA00023052"/>
    </source>
</evidence>
<dbReference type="Pfam" id="PF02780">
    <property type="entry name" value="Transketolase_C"/>
    <property type="match status" value="1"/>
</dbReference>
<dbReference type="Proteomes" id="UP000280417">
    <property type="component" value="Unassembled WGS sequence"/>
</dbReference>
<evidence type="ECO:0000256" key="1">
    <source>
        <dbReference type="ARBA" id="ARBA00001964"/>
    </source>
</evidence>
<dbReference type="SUPFAM" id="SSF52518">
    <property type="entry name" value="Thiamin diphosphate-binding fold (THDP-binding)"/>
    <property type="match status" value="1"/>
</dbReference>
<dbReference type="Gene3D" id="3.40.50.920">
    <property type="match status" value="1"/>
</dbReference>
<dbReference type="EMBL" id="QMQA01000128">
    <property type="protein sequence ID" value="RLE12934.1"/>
    <property type="molecule type" value="Genomic_DNA"/>
</dbReference>
<dbReference type="GO" id="GO:0016491">
    <property type="term" value="F:oxidoreductase activity"/>
    <property type="evidence" value="ECO:0007669"/>
    <property type="project" value="UniProtKB-KW"/>
</dbReference>
<dbReference type="FunFam" id="3.40.50.970:FF:000001">
    <property type="entry name" value="Pyruvate dehydrogenase E1 beta subunit"/>
    <property type="match status" value="1"/>
</dbReference>
<dbReference type="FunFam" id="3.40.50.920:FF:000001">
    <property type="entry name" value="Pyruvate dehydrogenase E1 beta subunit"/>
    <property type="match status" value="1"/>
</dbReference>
<evidence type="ECO:0000259" key="4">
    <source>
        <dbReference type="SMART" id="SM00861"/>
    </source>
</evidence>
<comment type="cofactor">
    <cofactor evidence="1">
        <name>thiamine diphosphate</name>
        <dbReference type="ChEBI" id="CHEBI:58937"/>
    </cofactor>
</comment>
<feature type="domain" description="Transketolase-like pyrimidine-binding" evidence="4">
    <location>
        <begin position="6"/>
        <end position="181"/>
    </location>
</feature>
<keyword evidence="2" id="KW-0560">Oxidoreductase</keyword>
<dbReference type="SUPFAM" id="SSF52922">
    <property type="entry name" value="TK C-terminal domain-like"/>
    <property type="match status" value="1"/>
</dbReference>
<dbReference type="InterPro" id="IPR029061">
    <property type="entry name" value="THDP-binding"/>
</dbReference>
<evidence type="ECO:0000256" key="2">
    <source>
        <dbReference type="ARBA" id="ARBA00023002"/>
    </source>
</evidence>
<evidence type="ECO:0000313" key="5">
    <source>
        <dbReference type="EMBL" id="RLE12934.1"/>
    </source>
</evidence>
<dbReference type="InterPro" id="IPR033248">
    <property type="entry name" value="Transketolase_C"/>
</dbReference>
<reference evidence="5 6" key="1">
    <citation type="submission" date="2018-06" db="EMBL/GenBank/DDBJ databases">
        <title>Extensive metabolic versatility and redundancy in microbially diverse, dynamic hydrothermal sediments.</title>
        <authorList>
            <person name="Dombrowski N."/>
            <person name="Teske A."/>
            <person name="Baker B.J."/>
        </authorList>
    </citation>
    <scope>NUCLEOTIDE SEQUENCE [LARGE SCALE GENOMIC DNA]</scope>
    <source>
        <strain evidence="5">B3_G15</strain>
    </source>
</reference>
<dbReference type="NCBIfam" id="NF006667">
    <property type="entry name" value="PRK09212.1"/>
    <property type="match status" value="1"/>
</dbReference>
<dbReference type="SMART" id="SM00861">
    <property type="entry name" value="Transket_pyr"/>
    <property type="match status" value="1"/>
</dbReference>
<accession>A0A662DAW9</accession>
<dbReference type="InterPro" id="IPR009014">
    <property type="entry name" value="Transketo_C/PFOR_II"/>
</dbReference>
<dbReference type="PANTHER" id="PTHR43257:SF2">
    <property type="entry name" value="PYRUVATE DEHYDROGENASE E1 COMPONENT SUBUNIT BETA"/>
    <property type="match status" value="1"/>
</dbReference>
<evidence type="ECO:0000313" key="6">
    <source>
        <dbReference type="Proteomes" id="UP000280417"/>
    </source>
</evidence>
<dbReference type="PANTHER" id="PTHR43257">
    <property type="entry name" value="PYRUVATE DEHYDROGENASE E1 COMPONENT BETA SUBUNIT"/>
    <property type="match status" value="1"/>
</dbReference>
<dbReference type="AlphaFoldDB" id="A0A662DAW9"/>
<keyword evidence="3" id="KW-0786">Thiamine pyrophosphate</keyword>
<organism evidence="5 6">
    <name type="scientific">Aerophobetes bacterium</name>
    <dbReference type="NCBI Taxonomy" id="2030807"/>
    <lineage>
        <taxon>Bacteria</taxon>
        <taxon>Candidatus Aerophobota</taxon>
    </lineage>
</organism>
<dbReference type="CDD" id="cd07036">
    <property type="entry name" value="TPP_PYR_E1-PDHc-beta_like"/>
    <property type="match status" value="1"/>
</dbReference>
<protein>
    <submittedName>
        <fullName evidence="5">Alpha-ketoacid dehydrogenase subunit beta</fullName>
    </submittedName>
</protein>
<comment type="caution">
    <text evidence="5">The sequence shown here is derived from an EMBL/GenBank/DDBJ whole genome shotgun (WGS) entry which is preliminary data.</text>
</comment>
<dbReference type="Gene3D" id="3.40.50.970">
    <property type="match status" value="1"/>
</dbReference>
<dbReference type="InterPro" id="IPR005475">
    <property type="entry name" value="Transketolase-like_Pyr-bd"/>
</dbReference>
<sequence length="327" mass="36050">MAYIELTYREALRRALREELKRDEDVYLLGEDIGVYGGAFGVTQGLLEEFGPKRIKDTPLSEAAIIGVAIGSALTGMRPVAEIMFMDFITIGMDQLVNQAAKIHYMYGGKAKVPMVLRTPAGSGTGAAAQHSQSLEALLCHIPGLKVVMPSTAYDALGLLKSSIRDNNPVMFIEHKLLYSQKARVPEEEYLIPLGKADVKREGKDITVVALSVMVPRVLEVAEKIVREGIRVEVVDPRTLVPFDLECIVESVKKTHRLLIVHEACRRGGFGAEILSRVEESDAFDFLDTPIRILAGKDVPIPYSPNLEKAAVPQLEDIERAIREMLA</sequence>